<dbReference type="Proteomes" id="UP000035648">
    <property type="component" value="Chromosome"/>
</dbReference>
<organism evidence="1 2">
    <name type="scientific">Berkelbacteria bacterium GW2011_GWE1_39_12</name>
    <dbReference type="NCBI Taxonomy" id="1618337"/>
    <lineage>
        <taxon>Bacteria</taxon>
        <taxon>Candidatus Berkelbacteria</taxon>
    </lineage>
</organism>
<dbReference type="KEGG" id="bbgw:UT28_C0001G0335"/>
<accession>A0A0G4B2N3</accession>
<reference evidence="1 2" key="1">
    <citation type="journal article" date="2015" name="Nature">
        <title>rRNA introns, odd ribosomes, and small enigmatic genomes across a large radiation of phyla.</title>
        <authorList>
            <person name="Brown C.T."/>
            <person name="Hug L.A."/>
            <person name="Thomas B.C."/>
            <person name="Sharon I."/>
            <person name="Castelle C.J."/>
            <person name="Singh A."/>
            <person name="Wilkins M.J."/>
            <person name="Williams K.H."/>
            <person name="Banfield J.F."/>
        </authorList>
    </citation>
    <scope>NUCLEOTIDE SEQUENCE [LARGE SCALE GENOMIC DNA]</scope>
</reference>
<dbReference type="AlphaFoldDB" id="A0A0G4B2N3"/>
<evidence type="ECO:0000313" key="2">
    <source>
        <dbReference type="Proteomes" id="UP000035648"/>
    </source>
</evidence>
<proteinExistence type="predicted"/>
<dbReference type="EMBL" id="CP011213">
    <property type="protein sequence ID" value="AKM82144.1"/>
    <property type="molecule type" value="Genomic_DNA"/>
</dbReference>
<protein>
    <submittedName>
        <fullName evidence="1">Uncharacterized protein</fullName>
    </submittedName>
</protein>
<evidence type="ECO:0000313" key="1">
    <source>
        <dbReference type="EMBL" id="AKM82144.1"/>
    </source>
</evidence>
<name>A0A0G4B2N3_9BACT</name>
<gene>
    <name evidence="1" type="ORF">UT28_C0001G0335</name>
</gene>
<sequence>MSQFSPRIDVPVIGLNLRSPGQGDSTIFAIHIGNIIISNGISGLGVKESLDRIAHAGELSCGGRLYIVRNENGTVDLVCQRCATRVLLGMTPKVAYGHWVRLSAIMSYVTFGPDNISHPAMKASRIIKCSDSLSKSLGASHVIYFSSADKPGFAIAKIIGKKLPQDVCNRHFPGVNVNPEPQIALIEQSI</sequence>